<sequence>MKEFIQVGTILYHKYLSKVKVEDINNDLIKVNAGTKGILEFPLRDFGKVIFIDKKHQNMKFDRTEDYLDFCRNEYKLKKEPQIFNSKLQEEKYIESNRFNKHIYNTMVDLCNFEDIKNNNINLEIIKGKIKMETKSANGNEAAEQISIFEPDKSKLIVDNKKEQEKIKEIIERRKIKHLIHFTRIENLSSILENGLMPISILFDKEICYIGNDRNRLDEMLDCISCSVTFPNYKLFFAFRLKEPSAKWVVIAISKDILFSTNNTAYFCSTNAAALIPKIRKEIYTKAERLEDMFCDNYTAKNGKIIQRRSLQIDDNYTTDPQAEILISGIIDYKYIDYIYFNNQDDVDYYRKTYDTYLLSKFNYKIDQKYFQPRKDYEFWKKEL</sequence>
<comment type="similarity">
    <text evidence="6">Belongs to the DarT ADP-ribosyltransferase family.</text>
</comment>
<keyword evidence="4 6" id="KW-0548">Nucleotidyltransferase</keyword>
<dbReference type="InterPro" id="IPR029494">
    <property type="entry name" value="DarT"/>
</dbReference>
<dbReference type="RefSeq" id="WP_057979040.1">
    <property type="nucleotide sequence ID" value="NZ_LKHP01000009.1"/>
</dbReference>
<dbReference type="PROSITE" id="PS52018">
    <property type="entry name" value="DART"/>
    <property type="match status" value="1"/>
</dbReference>
<feature type="domain" description="DarT" evidence="7">
    <location>
        <begin position="177"/>
        <end position="372"/>
    </location>
</feature>
<dbReference type="STRING" id="908809.ABG79_01711"/>
<dbReference type="GO" id="GO:0016779">
    <property type="term" value="F:nucleotidyltransferase activity"/>
    <property type="evidence" value="ECO:0007669"/>
    <property type="project" value="UniProtKB-UniRule"/>
</dbReference>
<organism evidence="8 9">
    <name type="scientific">Caloramator mitchellensis</name>
    <dbReference type="NCBI Taxonomy" id="908809"/>
    <lineage>
        <taxon>Bacteria</taxon>
        <taxon>Bacillati</taxon>
        <taxon>Bacillota</taxon>
        <taxon>Clostridia</taxon>
        <taxon>Eubacteriales</taxon>
        <taxon>Clostridiaceae</taxon>
        <taxon>Caloramator</taxon>
    </lineage>
</organism>
<evidence type="ECO:0000313" key="9">
    <source>
        <dbReference type="Proteomes" id="UP000052015"/>
    </source>
</evidence>
<comment type="catalytic activity">
    <reaction evidence="6">
        <text>a thymidine in DNA + NAD(+) = an N-(ADP-alpha-D-ribosyl)-thymidine in DNA + nicotinamide + H(+)</text>
        <dbReference type="Rhea" id="RHEA:71651"/>
        <dbReference type="Rhea" id="RHEA-COMP:13556"/>
        <dbReference type="Rhea" id="RHEA-COMP:18051"/>
        <dbReference type="ChEBI" id="CHEBI:15378"/>
        <dbReference type="ChEBI" id="CHEBI:17154"/>
        <dbReference type="ChEBI" id="CHEBI:57540"/>
        <dbReference type="ChEBI" id="CHEBI:137386"/>
        <dbReference type="ChEBI" id="CHEBI:191199"/>
    </reaction>
</comment>
<feature type="active site" description="Proton acceptor" evidence="6">
    <location>
        <position position="216"/>
    </location>
</feature>
<evidence type="ECO:0000259" key="7">
    <source>
        <dbReference type="PROSITE" id="PS52018"/>
    </source>
</evidence>
<evidence type="ECO:0000256" key="5">
    <source>
        <dbReference type="ARBA" id="ARBA00023125"/>
    </source>
</evidence>
<keyword evidence="2 6" id="KW-0328">Glycosyltransferase</keyword>
<keyword evidence="1 6" id="KW-1277">Toxin-antitoxin system</keyword>
<evidence type="ECO:0000256" key="2">
    <source>
        <dbReference type="ARBA" id="ARBA00022676"/>
    </source>
</evidence>
<proteinExistence type="inferred from homology"/>
<evidence type="ECO:0000256" key="4">
    <source>
        <dbReference type="ARBA" id="ARBA00022695"/>
    </source>
</evidence>
<evidence type="ECO:0000256" key="1">
    <source>
        <dbReference type="ARBA" id="ARBA00022649"/>
    </source>
</evidence>
<reference evidence="8 9" key="1">
    <citation type="submission" date="2015-09" db="EMBL/GenBank/DDBJ databases">
        <title>Draft genome sequence of a Caloramator mitchellensis, a moderate thermophile from the Great Artesian Basin of Australia.</title>
        <authorList>
            <person name="Patel B.K."/>
        </authorList>
    </citation>
    <scope>NUCLEOTIDE SEQUENCE [LARGE SCALE GENOMIC DNA]</scope>
    <source>
        <strain evidence="8 9">VF08</strain>
    </source>
</reference>
<accession>A0A0R3JSM0</accession>
<protein>
    <recommendedName>
        <fullName evidence="7">DarT domain-containing protein</fullName>
    </recommendedName>
</protein>
<keyword evidence="5 6" id="KW-0238">DNA-binding</keyword>
<dbReference type="Pfam" id="PF14487">
    <property type="entry name" value="DarT"/>
    <property type="match status" value="1"/>
</dbReference>
<dbReference type="EMBL" id="LKHP01000009">
    <property type="protein sequence ID" value="KRQ86502.1"/>
    <property type="molecule type" value="Genomic_DNA"/>
</dbReference>
<dbReference type="AlphaFoldDB" id="A0A0R3JSM0"/>
<feature type="binding site" evidence="6">
    <location>
        <begin position="181"/>
        <end position="183"/>
    </location>
    <ligand>
        <name>NAD(+)</name>
        <dbReference type="ChEBI" id="CHEBI:57540"/>
    </ligand>
</feature>
<comment type="caution">
    <text evidence="8">The sequence shown here is derived from an EMBL/GenBank/DDBJ whole genome shotgun (WGS) entry which is preliminary data.</text>
</comment>
<dbReference type="GO" id="GO:0003677">
    <property type="term" value="F:DNA binding"/>
    <property type="evidence" value="ECO:0007669"/>
    <property type="project" value="UniProtKB-UniRule"/>
</dbReference>
<feature type="active site" evidence="6">
    <location>
        <position position="324"/>
    </location>
</feature>
<evidence type="ECO:0000256" key="6">
    <source>
        <dbReference type="PROSITE-ProRule" id="PRU01362"/>
    </source>
</evidence>
<feature type="binding site" evidence="6">
    <location>
        <position position="216"/>
    </location>
    <ligand>
        <name>NAD(+)</name>
        <dbReference type="ChEBI" id="CHEBI:57540"/>
    </ligand>
</feature>
<name>A0A0R3JSM0_CALMK</name>
<dbReference type="GO" id="GO:0016757">
    <property type="term" value="F:glycosyltransferase activity"/>
    <property type="evidence" value="ECO:0007669"/>
    <property type="project" value="UniProtKB-UniRule"/>
</dbReference>
<dbReference type="Proteomes" id="UP000052015">
    <property type="component" value="Unassembled WGS sequence"/>
</dbReference>
<evidence type="ECO:0000313" key="8">
    <source>
        <dbReference type="EMBL" id="KRQ86502.1"/>
    </source>
</evidence>
<dbReference type="OrthoDB" id="2052979at2"/>
<gene>
    <name evidence="8" type="ORF">ABG79_01711</name>
</gene>
<comment type="caution">
    <text evidence="6">Lacks conserved residue(s) required for the propagation of feature annotation.</text>
</comment>
<keyword evidence="9" id="KW-1185">Reference proteome</keyword>
<keyword evidence="3 6" id="KW-0808">Transferase</keyword>
<evidence type="ECO:0000256" key="3">
    <source>
        <dbReference type="ARBA" id="ARBA00022679"/>
    </source>
</evidence>